<keyword evidence="2" id="KW-0804">Transcription</keyword>
<dbReference type="PANTHER" id="PTHR43130:SF3">
    <property type="entry name" value="HTH-TYPE TRANSCRIPTIONAL REGULATOR RV1931C"/>
    <property type="match status" value="1"/>
</dbReference>
<dbReference type="STRING" id="1842727.RD110_06405"/>
<evidence type="ECO:0000313" key="5">
    <source>
        <dbReference type="Proteomes" id="UP000186609"/>
    </source>
</evidence>
<protein>
    <submittedName>
        <fullName evidence="4">AraC family transcriptional regulator</fullName>
    </submittedName>
</protein>
<dbReference type="SUPFAM" id="SSF46689">
    <property type="entry name" value="Homeodomain-like"/>
    <property type="match status" value="2"/>
</dbReference>
<keyword evidence="5" id="KW-1185">Reference proteome</keyword>
<sequence length="317" mass="34398">MRVAILAFPRFQLLDVAGPADVFQEASRQLGRPDAYRVQLIGAKGGMLRSSGGLRMAVDATVATQRGAIDTLLIAGSPDIEDMASDAKLQDWLRRQARTVRRYGSVCTGAFVLAAAGLLEGKRVATHWNATARLAAACPAARVEADAIHVQDGRLFTSAGVTAGMDLALAMVEEDHGRELALRVARELVMFLKRPGGQSQFSAHLAAQTAERSSVREVQDHVLAHLKDDLSVPVLASVAGMSDRNFARIFRSETGTTPADFVEQARIDAARRLAEETDLPAKRLADMVGYANVDGFRRAFGRRLGVSLAEYRRRFAR</sequence>
<evidence type="ECO:0000259" key="3">
    <source>
        <dbReference type="PROSITE" id="PS01124"/>
    </source>
</evidence>
<dbReference type="GO" id="GO:0043565">
    <property type="term" value="F:sequence-specific DNA binding"/>
    <property type="evidence" value="ECO:0007669"/>
    <property type="project" value="InterPro"/>
</dbReference>
<dbReference type="PROSITE" id="PS01124">
    <property type="entry name" value="HTH_ARAC_FAMILY_2"/>
    <property type="match status" value="1"/>
</dbReference>
<dbReference type="InterPro" id="IPR052158">
    <property type="entry name" value="INH-QAR"/>
</dbReference>
<accession>A0A1P8JSZ9</accession>
<dbReference type="RefSeq" id="WP_076197764.1">
    <property type="nucleotide sequence ID" value="NZ_CP019236.1"/>
</dbReference>
<evidence type="ECO:0000256" key="1">
    <source>
        <dbReference type="ARBA" id="ARBA00023015"/>
    </source>
</evidence>
<dbReference type="SUPFAM" id="SSF52317">
    <property type="entry name" value="Class I glutamine amidotransferase-like"/>
    <property type="match status" value="1"/>
</dbReference>
<keyword evidence="1" id="KW-0805">Transcription regulation</keyword>
<dbReference type="InterPro" id="IPR009057">
    <property type="entry name" value="Homeodomain-like_sf"/>
</dbReference>
<dbReference type="OrthoDB" id="8543772at2"/>
<evidence type="ECO:0000313" key="4">
    <source>
        <dbReference type="EMBL" id="APW36870.1"/>
    </source>
</evidence>
<gene>
    <name evidence="4" type="ORF">RD110_06405</name>
</gene>
<dbReference type="AlphaFoldDB" id="A0A1P8JSZ9"/>
<dbReference type="Pfam" id="PF12833">
    <property type="entry name" value="HTH_18"/>
    <property type="match status" value="1"/>
</dbReference>
<dbReference type="GO" id="GO:0003700">
    <property type="term" value="F:DNA-binding transcription factor activity"/>
    <property type="evidence" value="ECO:0007669"/>
    <property type="project" value="InterPro"/>
</dbReference>
<dbReference type="KEGG" id="rhy:RD110_06405"/>
<dbReference type="InterPro" id="IPR029062">
    <property type="entry name" value="Class_I_gatase-like"/>
</dbReference>
<organism evidence="4 5">
    <name type="scientific">Rhodoferax koreensis</name>
    <dbReference type="NCBI Taxonomy" id="1842727"/>
    <lineage>
        <taxon>Bacteria</taxon>
        <taxon>Pseudomonadati</taxon>
        <taxon>Pseudomonadota</taxon>
        <taxon>Betaproteobacteria</taxon>
        <taxon>Burkholderiales</taxon>
        <taxon>Comamonadaceae</taxon>
        <taxon>Rhodoferax</taxon>
    </lineage>
</organism>
<dbReference type="InterPro" id="IPR018060">
    <property type="entry name" value="HTH_AraC"/>
</dbReference>
<name>A0A1P8JSZ9_9BURK</name>
<dbReference type="SMART" id="SM00342">
    <property type="entry name" value="HTH_ARAC"/>
    <property type="match status" value="1"/>
</dbReference>
<dbReference type="EMBL" id="CP019236">
    <property type="protein sequence ID" value="APW36870.1"/>
    <property type="molecule type" value="Genomic_DNA"/>
</dbReference>
<dbReference type="InterPro" id="IPR002818">
    <property type="entry name" value="DJ-1/PfpI"/>
</dbReference>
<dbReference type="Pfam" id="PF01965">
    <property type="entry name" value="DJ-1_PfpI"/>
    <property type="match status" value="1"/>
</dbReference>
<reference evidence="4 5" key="1">
    <citation type="submission" date="2017-01" db="EMBL/GenBank/DDBJ databases">
        <authorList>
            <person name="Mah S.A."/>
            <person name="Swanson W.J."/>
            <person name="Moy G.W."/>
            <person name="Vacquier V.D."/>
        </authorList>
    </citation>
    <scope>NUCLEOTIDE SEQUENCE [LARGE SCALE GENOMIC DNA]</scope>
    <source>
        <strain evidence="4 5">DCY110</strain>
    </source>
</reference>
<dbReference type="CDD" id="cd03137">
    <property type="entry name" value="GATase1_AraC_1"/>
    <property type="match status" value="1"/>
</dbReference>
<dbReference type="Proteomes" id="UP000186609">
    <property type="component" value="Chromosome"/>
</dbReference>
<proteinExistence type="predicted"/>
<dbReference type="PANTHER" id="PTHR43130">
    <property type="entry name" value="ARAC-FAMILY TRANSCRIPTIONAL REGULATOR"/>
    <property type="match status" value="1"/>
</dbReference>
<feature type="domain" description="HTH araC/xylS-type" evidence="3">
    <location>
        <begin position="216"/>
        <end position="314"/>
    </location>
</feature>
<dbReference type="Gene3D" id="3.40.50.880">
    <property type="match status" value="1"/>
</dbReference>
<evidence type="ECO:0000256" key="2">
    <source>
        <dbReference type="ARBA" id="ARBA00023163"/>
    </source>
</evidence>
<dbReference type="Gene3D" id="1.10.10.60">
    <property type="entry name" value="Homeodomain-like"/>
    <property type="match status" value="1"/>
</dbReference>